<dbReference type="InterPro" id="IPR036291">
    <property type="entry name" value="NAD(P)-bd_dom_sf"/>
</dbReference>
<reference evidence="3 4" key="1">
    <citation type="submission" date="2018-05" db="EMBL/GenBank/DDBJ databases">
        <title>Mucilaginibacter hurinus sp. nov., isolated from briquette warehouse soil.</title>
        <authorList>
            <person name="Choi L."/>
        </authorList>
    </citation>
    <scope>NUCLEOTIDE SEQUENCE [LARGE SCALE GENOMIC DNA]</scope>
    <source>
        <strain evidence="3 4">ZR32</strain>
    </source>
</reference>
<dbReference type="GO" id="GO:0000166">
    <property type="term" value="F:nucleotide binding"/>
    <property type="evidence" value="ECO:0007669"/>
    <property type="project" value="InterPro"/>
</dbReference>
<keyword evidence="4" id="KW-1185">Reference proteome</keyword>
<dbReference type="OrthoDB" id="9815825at2"/>
<dbReference type="AlphaFoldDB" id="A0A367GL81"/>
<name>A0A367GL81_9SPHI</name>
<evidence type="ECO:0000259" key="1">
    <source>
        <dbReference type="Pfam" id="PF01408"/>
    </source>
</evidence>
<dbReference type="InterPro" id="IPR055170">
    <property type="entry name" value="GFO_IDH_MocA-like_dom"/>
</dbReference>
<evidence type="ECO:0000313" key="4">
    <source>
        <dbReference type="Proteomes" id="UP000253209"/>
    </source>
</evidence>
<evidence type="ECO:0000259" key="2">
    <source>
        <dbReference type="Pfam" id="PF22725"/>
    </source>
</evidence>
<dbReference type="InterPro" id="IPR000683">
    <property type="entry name" value="Gfo/Idh/MocA-like_OxRdtase_N"/>
</dbReference>
<proteinExistence type="predicted"/>
<dbReference type="Gene3D" id="3.40.50.720">
    <property type="entry name" value="NAD(P)-binding Rossmann-like Domain"/>
    <property type="match status" value="1"/>
</dbReference>
<gene>
    <name evidence="3" type="ORF">DJ568_13120</name>
</gene>
<organism evidence="3 4">
    <name type="scientific">Mucilaginibacter hurinus</name>
    <dbReference type="NCBI Taxonomy" id="2201324"/>
    <lineage>
        <taxon>Bacteria</taxon>
        <taxon>Pseudomonadati</taxon>
        <taxon>Bacteroidota</taxon>
        <taxon>Sphingobacteriia</taxon>
        <taxon>Sphingobacteriales</taxon>
        <taxon>Sphingobacteriaceae</taxon>
        <taxon>Mucilaginibacter</taxon>
    </lineage>
</organism>
<dbReference type="RefSeq" id="WP_114005745.1">
    <property type="nucleotide sequence ID" value="NZ_QGDC01000007.1"/>
</dbReference>
<feature type="domain" description="GFO/IDH/MocA-like oxidoreductase" evidence="2">
    <location>
        <begin position="130"/>
        <end position="250"/>
    </location>
</feature>
<dbReference type="Proteomes" id="UP000253209">
    <property type="component" value="Unassembled WGS sequence"/>
</dbReference>
<comment type="caution">
    <text evidence="3">The sequence shown here is derived from an EMBL/GenBank/DDBJ whole genome shotgun (WGS) entry which is preliminary data.</text>
</comment>
<dbReference type="PANTHER" id="PTHR43708">
    <property type="entry name" value="CONSERVED EXPRESSED OXIDOREDUCTASE (EUROFUNG)"/>
    <property type="match status" value="1"/>
</dbReference>
<feature type="domain" description="Gfo/Idh/MocA-like oxidoreductase N-terminal" evidence="1">
    <location>
        <begin position="12"/>
        <end position="121"/>
    </location>
</feature>
<dbReference type="Pfam" id="PF01408">
    <property type="entry name" value="GFO_IDH_MocA"/>
    <property type="match status" value="1"/>
</dbReference>
<protein>
    <submittedName>
        <fullName evidence="3">Oxidoreductase</fullName>
    </submittedName>
</protein>
<dbReference type="PANTHER" id="PTHR43708:SF7">
    <property type="entry name" value="OXIDOREDUCTASE"/>
    <property type="match status" value="1"/>
</dbReference>
<accession>A0A367GL81</accession>
<evidence type="ECO:0000313" key="3">
    <source>
        <dbReference type="EMBL" id="RCH54234.1"/>
    </source>
</evidence>
<dbReference type="SUPFAM" id="SSF51735">
    <property type="entry name" value="NAD(P)-binding Rossmann-fold domains"/>
    <property type="match status" value="1"/>
</dbReference>
<dbReference type="InterPro" id="IPR051317">
    <property type="entry name" value="Gfo/Idh/MocA_oxidoreduct"/>
</dbReference>
<dbReference type="Pfam" id="PF22725">
    <property type="entry name" value="GFO_IDH_MocA_C3"/>
    <property type="match status" value="1"/>
</dbReference>
<dbReference type="Gene3D" id="3.30.360.10">
    <property type="entry name" value="Dihydrodipicolinate Reductase, domain 2"/>
    <property type="match status" value="1"/>
</dbReference>
<dbReference type="SUPFAM" id="SSF55347">
    <property type="entry name" value="Glyceraldehyde-3-phosphate dehydrogenase-like, C-terminal domain"/>
    <property type="match status" value="1"/>
</dbReference>
<sequence length="338" mass="37693">MSSPIVAGLMAFGMSGRVFHAPFLSTSPDFKLKAVVERNQKKAHEIYPDIVSYTSIDELLQDDEIELVVVNTPSYTHYDYTKQALNAGKHVLLEKPAAATSAEAKELFDLAAKLGLKLMVYQNRRWDSGFLSVKEVVESGRLGDLIEVHLRFDRYKPAIGPKLFKETAGFAANGVAYDLGPHLIDNAIALFGRPLSFHKTEGKYRENSQVTDYFHLHMVYPKGLNVYLTSGLLIAEALPAFVIHGKLGSFIKNRTDVQEDQLIGGMMPTNAAYGLEPEHSEGKLVTFDAEGQKVVEWLPSKKGDYSDLFKAVYHTIKDGALFPVSEEHIAWQLEMLEN</sequence>
<dbReference type="EMBL" id="QGDC01000007">
    <property type="protein sequence ID" value="RCH54234.1"/>
    <property type="molecule type" value="Genomic_DNA"/>
</dbReference>